<proteinExistence type="predicted"/>
<comment type="subcellular location">
    <subcellularLocation>
        <location evidence="1">Membrane</location>
        <topology evidence="1">Single-pass membrane protein</topology>
    </subcellularLocation>
</comment>
<dbReference type="Pfam" id="PF14380">
    <property type="entry name" value="WAK_assoc"/>
    <property type="match status" value="1"/>
</dbReference>
<comment type="caution">
    <text evidence="10">The sequence shown here is derived from an EMBL/GenBank/DDBJ whole genome shotgun (WGS) entry which is preliminary data.</text>
</comment>
<gene>
    <name evidence="10" type="ORF">KIW84_023443</name>
</gene>
<keyword evidence="4" id="KW-0325">Glycoprotein</keyword>
<dbReference type="PANTHER" id="PTHR33355">
    <property type="entry name" value="WALL-ASSOCIATED RECEPTOR KINASE CARBOXY-TERMINAL PROTEIN-RELATED"/>
    <property type="match status" value="1"/>
</dbReference>
<sequence length="337" mass="37934">MHGINNKKEKRKFLIASILFQQFNIYSISNTIAPKLVIFSITMHSTYSSLPLLTIFLFLLPSLIQSQMCQRNCGKQPLRYPFGGGPGCGDPRFQPHITCNQQKLTFTTHTGSYPINSIDYTNQIIHISDPTMSTCSCTLPSKGFGLDWNAPFTFDDSTVFALVDCSMNSSSICKSRSYDDGNNAKLQCDQNTQICDVMYSCRPISTNINLPISTCCVYTPVNLGPSFQMDLEKLQCSSYTGFYNYNDQQVDPEKWNYGIALKYKFSVTNDYPSSCEACERSYGFCGYSEAYSSFLCNCPNGINTTTDCFFISYNHGFRNGFTWLIYAVAWCLVGLIL</sequence>
<dbReference type="Gramene" id="Psat02G0344300-T1">
    <property type="protein sequence ID" value="KAI5437330.1"/>
    <property type="gene ID" value="KIW84_023443"/>
</dbReference>
<keyword evidence="11" id="KW-1185">Reference proteome</keyword>
<comment type="catalytic activity">
    <reaction evidence="6">
        <text>L-seryl-[protein] + ATP = O-phospho-L-seryl-[protein] + ADP + H(+)</text>
        <dbReference type="Rhea" id="RHEA:17989"/>
        <dbReference type="Rhea" id="RHEA-COMP:9863"/>
        <dbReference type="Rhea" id="RHEA-COMP:11604"/>
        <dbReference type="ChEBI" id="CHEBI:15378"/>
        <dbReference type="ChEBI" id="CHEBI:29999"/>
        <dbReference type="ChEBI" id="CHEBI:30616"/>
        <dbReference type="ChEBI" id="CHEBI:83421"/>
        <dbReference type="ChEBI" id="CHEBI:456216"/>
        <dbReference type="EC" id="2.7.11.1"/>
    </reaction>
</comment>
<keyword evidence="7" id="KW-0812">Transmembrane</keyword>
<feature type="domain" description="Wall-associated receptor kinase galacturonan-binding" evidence="8">
    <location>
        <begin position="69"/>
        <end position="129"/>
    </location>
</feature>
<dbReference type="GO" id="GO:0030247">
    <property type="term" value="F:polysaccharide binding"/>
    <property type="evidence" value="ECO:0007669"/>
    <property type="project" value="InterPro"/>
</dbReference>
<evidence type="ECO:0000259" key="8">
    <source>
        <dbReference type="Pfam" id="PF13947"/>
    </source>
</evidence>
<dbReference type="Pfam" id="PF13947">
    <property type="entry name" value="GUB_WAK_bind"/>
    <property type="match status" value="1"/>
</dbReference>
<evidence type="ECO:0000256" key="5">
    <source>
        <dbReference type="ARBA" id="ARBA00047899"/>
    </source>
</evidence>
<dbReference type="Proteomes" id="UP001058974">
    <property type="component" value="Chromosome 2"/>
</dbReference>
<dbReference type="InterPro" id="IPR025287">
    <property type="entry name" value="WAK_GUB"/>
</dbReference>
<reference evidence="10 11" key="1">
    <citation type="journal article" date="2022" name="Nat. Genet.">
        <title>Improved pea reference genome and pan-genome highlight genomic features and evolutionary characteristics.</title>
        <authorList>
            <person name="Yang T."/>
            <person name="Liu R."/>
            <person name="Luo Y."/>
            <person name="Hu S."/>
            <person name="Wang D."/>
            <person name="Wang C."/>
            <person name="Pandey M.K."/>
            <person name="Ge S."/>
            <person name="Xu Q."/>
            <person name="Li N."/>
            <person name="Li G."/>
            <person name="Huang Y."/>
            <person name="Saxena R.K."/>
            <person name="Ji Y."/>
            <person name="Li M."/>
            <person name="Yan X."/>
            <person name="He Y."/>
            <person name="Liu Y."/>
            <person name="Wang X."/>
            <person name="Xiang C."/>
            <person name="Varshney R.K."/>
            <person name="Ding H."/>
            <person name="Gao S."/>
            <person name="Zong X."/>
        </authorList>
    </citation>
    <scope>NUCLEOTIDE SEQUENCE [LARGE SCALE GENOMIC DNA]</scope>
    <source>
        <strain evidence="10 11">cv. Zhongwan 6</strain>
    </source>
</reference>
<dbReference type="GO" id="GO:0016020">
    <property type="term" value="C:membrane"/>
    <property type="evidence" value="ECO:0007669"/>
    <property type="project" value="UniProtKB-SubCell"/>
</dbReference>
<dbReference type="GO" id="GO:0004674">
    <property type="term" value="F:protein serine/threonine kinase activity"/>
    <property type="evidence" value="ECO:0007669"/>
    <property type="project" value="UniProtKB-EC"/>
</dbReference>
<dbReference type="PANTHER" id="PTHR33355:SF10">
    <property type="entry name" value="EGF-LIKE DOMAIN-CONTAINING PROTEIN"/>
    <property type="match status" value="1"/>
</dbReference>
<evidence type="ECO:0000313" key="11">
    <source>
        <dbReference type="Proteomes" id="UP001058974"/>
    </source>
</evidence>
<evidence type="ECO:0000256" key="4">
    <source>
        <dbReference type="ARBA" id="ARBA00023180"/>
    </source>
</evidence>
<keyword evidence="7" id="KW-1133">Transmembrane helix</keyword>
<dbReference type="InterPro" id="IPR032872">
    <property type="entry name" value="WAK_assoc_C"/>
</dbReference>
<accession>A0A9D5BB83</accession>
<evidence type="ECO:0000256" key="2">
    <source>
        <dbReference type="ARBA" id="ARBA00012513"/>
    </source>
</evidence>
<keyword evidence="3" id="KW-0732">Signal</keyword>
<comment type="catalytic activity">
    <reaction evidence="5">
        <text>L-threonyl-[protein] + ATP = O-phospho-L-threonyl-[protein] + ADP + H(+)</text>
        <dbReference type="Rhea" id="RHEA:46608"/>
        <dbReference type="Rhea" id="RHEA-COMP:11060"/>
        <dbReference type="Rhea" id="RHEA-COMP:11605"/>
        <dbReference type="ChEBI" id="CHEBI:15378"/>
        <dbReference type="ChEBI" id="CHEBI:30013"/>
        <dbReference type="ChEBI" id="CHEBI:30616"/>
        <dbReference type="ChEBI" id="CHEBI:61977"/>
        <dbReference type="ChEBI" id="CHEBI:456216"/>
        <dbReference type="EC" id="2.7.11.1"/>
    </reaction>
</comment>
<evidence type="ECO:0000256" key="1">
    <source>
        <dbReference type="ARBA" id="ARBA00004167"/>
    </source>
</evidence>
<evidence type="ECO:0000256" key="7">
    <source>
        <dbReference type="SAM" id="Phobius"/>
    </source>
</evidence>
<name>A0A9D5BB83_PEA</name>
<keyword evidence="7" id="KW-0472">Membrane</keyword>
<organism evidence="10 11">
    <name type="scientific">Pisum sativum</name>
    <name type="common">Garden pea</name>
    <name type="synonym">Lathyrus oleraceus</name>
    <dbReference type="NCBI Taxonomy" id="3888"/>
    <lineage>
        <taxon>Eukaryota</taxon>
        <taxon>Viridiplantae</taxon>
        <taxon>Streptophyta</taxon>
        <taxon>Embryophyta</taxon>
        <taxon>Tracheophyta</taxon>
        <taxon>Spermatophyta</taxon>
        <taxon>Magnoliopsida</taxon>
        <taxon>eudicotyledons</taxon>
        <taxon>Gunneridae</taxon>
        <taxon>Pentapetalae</taxon>
        <taxon>rosids</taxon>
        <taxon>fabids</taxon>
        <taxon>Fabales</taxon>
        <taxon>Fabaceae</taxon>
        <taxon>Papilionoideae</taxon>
        <taxon>50 kb inversion clade</taxon>
        <taxon>NPAAA clade</taxon>
        <taxon>Hologalegina</taxon>
        <taxon>IRL clade</taxon>
        <taxon>Fabeae</taxon>
        <taxon>Lathyrus</taxon>
    </lineage>
</organism>
<dbReference type="EC" id="2.7.11.1" evidence="2"/>
<feature type="domain" description="Wall-associated receptor kinase C-terminal" evidence="9">
    <location>
        <begin position="248"/>
        <end position="300"/>
    </location>
</feature>
<feature type="transmembrane region" description="Helical" evidence="7">
    <location>
        <begin position="320"/>
        <end position="336"/>
    </location>
</feature>
<evidence type="ECO:0000313" key="10">
    <source>
        <dbReference type="EMBL" id="KAI5437330.1"/>
    </source>
</evidence>
<dbReference type="AlphaFoldDB" id="A0A9D5BB83"/>
<dbReference type="EMBL" id="JAMSHJ010000002">
    <property type="protein sequence ID" value="KAI5437330.1"/>
    <property type="molecule type" value="Genomic_DNA"/>
</dbReference>
<feature type="transmembrane region" description="Helical" evidence="7">
    <location>
        <begin position="12"/>
        <end position="33"/>
    </location>
</feature>
<protein>
    <recommendedName>
        <fullName evidence="2">non-specific serine/threonine protein kinase</fullName>
        <ecNumber evidence="2">2.7.11.1</ecNumber>
    </recommendedName>
</protein>
<evidence type="ECO:0000256" key="3">
    <source>
        <dbReference type="ARBA" id="ARBA00022729"/>
    </source>
</evidence>
<evidence type="ECO:0000256" key="6">
    <source>
        <dbReference type="ARBA" id="ARBA00048679"/>
    </source>
</evidence>
<evidence type="ECO:0000259" key="9">
    <source>
        <dbReference type="Pfam" id="PF14380"/>
    </source>
</evidence>
<feature type="transmembrane region" description="Helical" evidence="7">
    <location>
        <begin position="45"/>
        <end position="64"/>
    </location>
</feature>